<reference evidence="5 6" key="1">
    <citation type="submission" date="2015-06" db="EMBL/GenBank/DDBJ databases">
        <title>Expansion of signal transduction pathways in fungi by whole-genome duplication.</title>
        <authorList>
            <consortium name="DOE Joint Genome Institute"/>
            <person name="Corrochano L.M."/>
            <person name="Kuo A."/>
            <person name="Marcet-Houben M."/>
            <person name="Polaino S."/>
            <person name="Salamov A."/>
            <person name="Villalobos J.M."/>
            <person name="Alvarez M.I."/>
            <person name="Avalos J."/>
            <person name="Benito E.P."/>
            <person name="Benoit I."/>
            <person name="Burger G."/>
            <person name="Camino L.P."/>
            <person name="Canovas D."/>
            <person name="Cerda-Olmedo E."/>
            <person name="Cheng J.-F."/>
            <person name="Dominguez A."/>
            <person name="Elias M."/>
            <person name="Eslava A.P."/>
            <person name="Glaser F."/>
            <person name="Grimwood J."/>
            <person name="Gutierrez G."/>
            <person name="Heitman J."/>
            <person name="Henrissat B."/>
            <person name="Iturriaga E.A."/>
            <person name="Lang B.F."/>
            <person name="Lavin J.L."/>
            <person name="Lee S."/>
            <person name="Li W."/>
            <person name="Lindquist E."/>
            <person name="Lopez-Garcia S."/>
            <person name="Luque E.M."/>
            <person name="Marcos A.T."/>
            <person name="Martin J."/>
            <person name="Mccluskey K."/>
            <person name="Medina H.R."/>
            <person name="Miralles-Duran A."/>
            <person name="Miyazaki A."/>
            <person name="Munoz-Torres E."/>
            <person name="Oguiza J.A."/>
            <person name="Ohm R."/>
            <person name="Olmedo M."/>
            <person name="Orejas M."/>
            <person name="Ortiz-Castellanos L."/>
            <person name="Pisabarro A.G."/>
            <person name="Rodriguez-Romero J."/>
            <person name="Ruiz-Herrera J."/>
            <person name="Ruiz-Vazquez R."/>
            <person name="Sanz C."/>
            <person name="Schackwitz W."/>
            <person name="Schmutz J."/>
            <person name="Shahriari M."/>
            <person name="Shelest E."/>
            <person name="Silva-Franco F."/>
            <person name="Soanes D."/>
            <person name="Syed K."/>
            <person name="Tagua V.G."/>
            <person name="Talbot N.J."/>
            <person name="Thon M."/>
            <person name="De Vries R.P."/>
            <person name="Wiebenga A."/>
            <person name="Yadav J.S."/>
            <person name="Braun E.L."/>
            <person name="Baker S."/>
            <person name="Garre V."/>
            <person name="Horwitz B."/>
            <person name="Torres-Martinez S."/>
            <person name="Idnurm A."/>
            <person name="Herrera-Estrella A."/>
            <person name="Gabaldon T."/>
            <person name="Grigoriev I.V."/>
        </authorList>
    </citation>
    <scope>NUCLEOTIDE SEQUENCE [LARGE SCALE GENOMIC DNA]</scope>
    <source>
        <strain evidence="5 6">CBS 277.49</strain>
    </source>
</reference>
<feature type="compositionally biased region" description="Low complexity" evidence="3">
    <location>
        <begin position="839"/>
        <end position="852"/>
    </location>
</feature>
<dbReference type="SUPFAM" id="SSF48371">
    <property type="entry name" value="ARM repeat"/>
    <property type="match status" value="1"/>
</dbReference>
<keyword evidence="1" id="KW-0343">GTPase activation</keyword>
<organism evidence="5 6">
    <name type="scientific">Mucor lusitanicus CBS 277.49</name>
    <dbReference type="NCBI Taxonomy" id="747725"/>
    <lineage>
        <taxon>Eukaryota</taxon>
        <taxon>Fungi</taxon>
        <taxon>Fungi incertae sedis</taxon>
        <taxon>Mucoromycota</taxon>
        <taxon>Mucoromycotina</taxon>
        <taxon>Mucoromycetes</taxon>
        <taxon>Mucorales</taxon>
        <taxon>Mucorineae</taxon>
        <taxon>Mucoraceae</taxon>
        <taxon>Mucor</taxon>
    </lineage>
</organism>
<feature type="domain" description="Ras-GAP" evidence="4">
    <location>
        <begin position="1302"/>
        <end position="1498"/>
    </location>
</feature>
<dbReference type="InterPro" id="IPR036865">
    <property type="entry name" value="CRAL-TRIO_dom_sf"/>
</dbReference>
<evidence type="ECO:0000313" key="5">
    <source>
        <dbReference type="EMBL" id="OAD08357.1"/>
    </source>
</evidence>
<evidence type="ECO:0000256" key="1">
    <source>
        <dbReference type="ARBA" id="ARBA00022468"/>
    </source>
</evidence>
<sequence>MKTSAKLIGNLVHRVSVRLPYKSGRKIEVVEQDPIVKQTVAAIIELSKYKLSIVANTLGYVLESVSKTHQIYEQNVPVEIMQSKLFVLRLLSACMQHHWQYCRDLEKEKNKDTPISELNVTLPPLDAALVTFMLVLMSRYITQFHLIEETTNMEQNNTPIPFIDFSESENGYTYEQIKLSLLTDIYKASSRILYYISASNWDACYAKIKNAVLSLDSINGTADKIPPEIRMLECSCLTRERLYTIFSELSPYYLHMRQEGKLLFSKMMRKAIWKWIEEYPSQFAEVCASDARLLSGSEVLFDMCSSTADNSRKKAVLWPLQTILLVLSPELLMQAFLDTAPIHNRRANFLSLLKKSLQTTRNVDIAAVCYVDLSKAATYVPPNNESVLRAIAADIEVDLKDKVWDFSKPPSSESTLAMLGYTIDQQTLTTDFLLSRIRLHPEETLLNIIPSCIQDSVPILFKLALVKTCLIIAEDENHLPWNPTIASLYNGLCTPLRKLFLQTIHMDLNSTPSSKKKETHSNHNNRVELLLDMLRLYRLDTKLAILGSNANRVEENSACMVGLATLFQHPVQRIRQGALELLIKLHQAGVVKEWGSPDQLVVNFWRISSPVILNLARQMLETKSNDENLKALLQLLIKLLKSRNVFLKNNQHLLAPEYANMRERLQASVALEIALLVSLCSGTKEVCDDASQCIGLLCKEARMVDLDEGGEVKSVTIACNLKIYEELSADDSKFIGRKAQQKRIRKYLRMLPQHTPGNMAAWEEAWKRWKQLTLLMNRLSDDTADDMSMDTTNSSLNGSVNSASTLVASTNNSNGSSNNVSNAANGNLKKLPLPRGAVNNNTSSNSNSSSNTEKARANTSSALMNSSSNTTKLQQHLDMYEDKAIEWQNFTGFLAALGGCCLDDIDPGMWAMEQQQQQPSRRVSSPHQPILMVDRFISEMTDMLVSENVYISEGIKDTLGNDLSPALYVILFRHLETYMVKCFDANGDAIRSPQNKLFVEQSVLVLRLILDRLVNPGDCLLNIDFSTLIHQFADYLNRLPNTYITLRIKIKMCLLIEAVMQKKEHIVIRDEMRLRNKLLEICVEWTSDFALLRKPVETGQHMDRLQKDLDQACLKAVVSLLQQLPLQPSEAVRPADISQIKSKLFLKYFSFFRKLLDRYKQTESDARVVGKLGINTSITSSLNSHLINHNRESATLKGLNGSGDVYQDIGQMKELTILAMSHLLSANVDAGLKYSLSMGYDDDQETRMAFMQVLTNILNQGTEFETLAESVMTDRYEKLIDMLVDADMEIVMSLCEVCPSQDTTGVAEILLICFESRTKVVPLLKAVVQKEIALTEQEATLFRGTTMATRILSIFAKLSCLDYIRITLQPAMEQINALPEDELTWELDPQKVGSADEVMRNKRNVIQATEIFLNAICSSVDSAPRVFREELCLISEAVSARFPEAKSTAVGGFVFLRLFGPAILSPENAGFAKHALPKSPNARKILLQATRVMQNLANNVLFGSKETHMIVLNDFLTSNIYKVTHFLRSISTLPPESTHNIQGTVRMDQSGYVRLHKYLSDNLERMSRDLTGRRVLNKTSGSDTQSLLGWKKTLDRLSNLLAQLGRPSDIPNSELTYARNYAIANSNHYYSEFMRRNGYRDLSVISSQNIFYLGGTSKGGRPVFYIICRTIDADEMDFELLVYYMLRVMEPYLNNPFELLFDTTEFSSTRAIPIHWLTQFFQLVFSEMNDYLVSLHLYNPNTYLQRYIRKLPRAIVNKLVKRTHFSSNLVELNEHIATSMMKLPKETLDLEKEASVTIFPVTRITHLRSSIPVTVRIGPEHMQVITMKKQEILYNLNAVLRDVYHISNLEDMVALPSSKPEHGGEISIKYDRGKSTMVLSSTKRDVLLAHLRHNKQRYETSKPTSINERAIRPNDVPGRLLNMALLNVGSEDPGLRLAAYNLLYSLSLSFRFDIGNQLLNAKDLCIPSNSSDFIVSISESLAKSELHLTLEFLNEAFVGFSKSSEPMRQLTLDYIVPWLRNLAVFTRHSPDDHKKNMSKTKDVIRLLIDVTVKRAELYKHIQARVWKTIAEVDDITNLVIDCFVQYSVENGIGSTQAEIIADTLVTMSSVSIRGKVISRMRRVIESTSIQPCRQLIEHPSWNEIAVLLRFILMLSFNNTGPVMPYIPEIFHIVSILVVTGPTLMRSSVHELVVNTIHTLCTMGIPLVDEHIKKLHFVLNDLCDSKNRVSFGLTKQHANAFTITKETTTDFADTIDLSSLQNIVRLLLDALNYGAPTVDIANMWRARWMGLVTSTAFYFNPAIQPRSFVTLGCLAQDEVDDDLIYQILVALKGALAIFNETDSSLITSIMMCLSNIIDNLPTDSRYLLQLFWLAIALVQVGHPATFQTAVQFLQSVLRALDSRKLFADQSIEQVLLAARAELSPIADELDEACGVCFNNYFSFAVAAILLKGLKQCENKDVIFQCLTAFLEIDSKRPVDQGYIEARSLGYLAGLLPFAAKDDTLRELLRLAGISDVELDAIDFGSSHSGLFDILEIPDNSTALLLISLLVTLLNASENESERLFLYTLLADAAISVPEVFALVYESLLPKMNQMVVNSQNQDVIEAVKSILLTACSEPAFNAVNQAVSPNKRTQKWGLESLKFSSLGEPTFGAIKTNVGVNAKLASRLLGYITDQR</sequence>
<dbReference type="Proteomes" id="UP000077051">
    <property type="component" value="Unassembled WGS sequence"/>
</dbReference>
<dbReference type="PROSITE" id="PS50018">
    <property type="entry name" value="RAS_GTPASE_ACTIV_2"/>
    <property type="match status" value="1"/>
</dbReference>
<dbReference type="Pfam" id="PF13716">
    <property type="entry name" value="CRAL_TRIO_2"/>
    <property type="match status" value="1"/>
</dbReference>
<feature type="compositionally biased region" description="Low complexity" evidence="3">
    <location>
        <begin position="807"/>
        <end position="827"/>
    </location>
</feature>
<dbReference type="Pfam" id="PF00616">
    <property type="entry name" value="RasGAP"/>
    <property type="match status" value="1"/>
</dbReference>
<dbReference type="InterPro" id="IPR039360">
    <property type="entry name" value="Ras_GTPase"/>
</dbReference>
<dbReference type="PANTHER" id="PTHR10194">
    <property type="entry name" value="RAS GTPASE-ACTIVATING PROTEINS"/>
    <property type="match status" value="1"/>
</dbReference>
<dbReference type="SMART" id="SM00323">
    <property type="entry name" value="RasGAP"/>
    <property type="match status" value="1"/>
</dbReference>
<dbReference type="SUPFAM" id="SSF52087">
    <property type="entry name" value="CRAL/TRIO domain"/>
    <property type="match status" value="1"/>
</dbReference>
<dbReference type="OrthoDB" id="28245at2759"/>
<dbReference type="SUPFAM" id="SSF48350">
    <property type="entry name" value="GTPase activation domain, GAP"/>
    <property type="match status" value="1"/>
</dbReference>
<keyword evidence="2" id="KW-0597">Phosphoprotein</keyword>
<comment type="caution">
    <text evidence="5">The sequence shown here is derived from an EMBL/GenBank/DDBJ whole genome shotgun (WGS) entry which is preliminary data.</text>
</comment>
<dbReference type="VEuPathDB" id="FungiDB:MUCCIDRAFT_105321"/>
<feature type="region of interest" description="Disordered" evidence="3">
    <location>
        <begin position="806"/>
        <end position="869"/>
    </location>
</feature>
<proteinExistence type="predicted"/>
<evidence type="ECO:0000313" key="6">
    <source>
        <dbReference type="Proteomes" id="UP000077051"/>
    </source>
</evidence>
<dbReference type="InterPro" id="IPR011993">
    <property type="entry name" value="PH-like_dom_sf"/>
</dbReference>
<dbReference type="PANTHER" id="PTHR10194:SF142">
    <property type="entry name" value="NEUROFIBROMIN"/>
    <property type="match status" value="1"/>
</dbReference>
<name>A0A162ZX35_MUCCL</name>
<gene>
    <name evidence="5" type="ORF">MUCCIDRAFT_105321</name>
</gene>
<dbReference type="PROSITE" id="PS00509">
    <property type="entry name" value="RAS_GTPASE_ACTIV_1"/>
    <property type="match status" value="1"/>
</dbReference>
<dbReference type="InterPro" id="IPR016024">
    <property type="entry name" value="ARM-type_fold"/>
</dbReference>
<feature type="compositionally biased region" description="Polar residues" evidence="3">
    <location>
        <begin position="857"/>
        <end position="869"/>
    </location>
</feature>
<dbReference type="InterPro" id="IPR001251">
    <property type="entry name" value="CRAL-TRIO_dom"/>
</dbReference>
<protein>
    <recommendedName>
        <fullName evidence="4">Ras-GAP domain-containing protein</fullName>
    </recommendedName>
</protein>
<dbReference type="InterPro" id="IPR001936">
    <property type="entry name" value="RasGAP_dom"/>
</dbReference>
<dbReference type="InterPro" id="IPR023152">
    <property type="entry name" value="RasGAP_CS"/>
</dbReference>
<dbReference type="EMBL" id="AMYB01000001">
    <property type="protein sequence ID" value="OAD08357.1"/>
    <property type="molecule type" value="Genomic_DNA"/>
</dbReference>
<keyword evidence="6" id="KW-1185">Reference proteome</keyword>
<accession>A0A162ZX35</accession>
<dbReference type="GO" id="GO:0005096">
    <property type="term" value="F:GTPase activator activity"/>
    <property type="evidence" value="ECO:0007669"/>
    <property type="project" value="UniProtKB-KW"/>
</dbReference>
<dbReference type="Gene3D" id="2.30.29.30">
    <property type="entry name" value="Pleckstrin-homology domain (PH domain)/Phosphotyrosine-binding domain (PTB)"/>
    <property type="match status" value="1"/>
</dbReference>
<dbReference type="InterPro" id="IPR008936">
    <property type="entry name" value="Rho_GTPase_activation_prot"/>
</dbReference>
<evidence type="ECO:0000256" key="3">
    <source>
        <dbReference type="SAM" id="MobiDB-lite"/>
    </source>
</evidence>
<dbReference type="STRING" id="747725.A0A162ZX35"/>
<dbReference type="CDD" id="cd00170">
    <property type="entry name" value="SEC14"/>
    <property type="match status" value="1"/>
</dbReference>
<dbReference type="Gene3D" id="1.10.506.10">
    <property type="entry name" value="GTPase Activation - p120gap, domain 1"/>
    <property type="match status" value="2"/>
</dbReference>
<evidence type="ECO:0000259" key="4">
    <source>
        <dbReference type="PROSITE" id="PS50018"/>
    </source>
</evidence>
<dbReference type="Gene3D" id="3.40.525.10">
    <property type="entry name" value="CRAL-TRIO lipid binding domain"/>
    <property type="match status" value="1"/>
</dbReference>
<evidence type="ECO:0000256" key="2">
    <source>
        <dbReference type="ARBA" id="ARBA00022553"/>
    </source>
</evidence>